<dbReference type="InterPro" id="IPR024757">
    <property type="entry name" value="FtsZ_C"/>
</dbReference>
<evidence type="ECO:0000256" key="5">
    <source>
        <dbReference type="NCBIfam" id="TIGR00065"/>
    </source>
</evidence>
<dbReference type="SMART" id="SM00865">
    <property type="entry name" value="Tubulin_C"/>
    <property type="match status" value="1"/>
</dbReference>
<dbReference type="Pfam" id="PF12327">
    <property type="entry name" value="FtsZ_C"/>
    <property type="match status" value="1"/>
</dbReference>
<feature type="domain" description="Tubulin/FtsZ GTPase" evidence="8">
    <location>
        <begin position="17"/>
        <end position="208"/>
    </location>
</feature>
<dbReference type="InterPro" id="IPR045061">
    <property type="entry name" value="FtsZ/CetZ"/>
</dbReference>
<dbReference type="Gene3D" id="3.40.50.1440">
    <property type="entry name" value="Tubulin/FtsZ, GTPase domain"/>
    <property type="match status" value="1"/>
</dbReference>
<accession>A0A7L4UP91</accession>
<keyword evidence="4 6" id="KW-0131">Cell cycle</keyword>
<dbReference type="RefSeq" id="WP_116496496.1">
    <property type="nucleotide sequence ID" value="NZ_QENZ01000004.1"/>
</dbReference>
<feature type="domain" description="Tubulin/FtsZ 2-layer sandwich" evidence="9">
    <location>
        <begin position="211"/>
        <end position="331"/>
    </location>
</feature>
<evidence type="ECO:0000256" key="2">
    <source>
        <dbReference type="ARBA" id="ARBA00022741"/>
    </source>
</evidence>
<feature type="binding site" evidence="4">
    <location>
        <position position="190"/>
    </location>
    <ligand>
        <name>GTP</name>
        <dbReference type="ChEBI" id="CHEBI:37565"/>
    </ligand>
</feature>
<dbReference type="OrthoDB" id="9813375at2"/>
<dbReference type="GO" id="GO:0032153">
    <property type="term" value="C:cell division site"/>
    <property type="evidence" value="ECO:0007669"/>
    <property type="project" value="UniProtKB-UniRule"/>
</dbReference>
<dbReference type="InterPro" id="IPR008280">
    <property type="entry name" value="Tub_FtsZ_C"/>
</dbReference>
<feature type="binding site" evidence="4">
    <location>
        <begin position="113"/>
        <end position="115"/>
    </location>
    <ligand>
        <name>GTP</name>
        <dbReference type="ChEBI" id="CHEBI:37565"/>
    </ligand>
</feature>
<dbReference type="Pfam" id="PF00091">
    <property type="entry name" value="Tubulin"/>
    <property type="match status" value="1"/>
</dbReference>
<dbReference type="Proteomes" id="UP000251835">
    <property type="component" value="Unassembled WGS sequence"/>
</dbReference>
<dbReference type="PRINTS" id="PR00423">
    <property type="entry name" value="CELLDVISFTSZ"/>
</dbReference>
<dbReference type="InterPro" id="IPR036525">
    <property type="entry name" value="Tubulin/FtsZ_GTPase_sf"/>
</dbReference>
<keyword evidence="4 6" id="KW-0132">Cell division</keyword>
<keyword evidence="11" id="KW-1185">Reference proteome</keyword>
<evidence type="ECO:0000313" key="11">
    <source>
        <dbReference type="Proteomes" id="UP000251835"/>
    </source>
</evidence>
<dbReference type="PANTHER" id="PTHR30314:SF3">
    <property type="entry name" value="MITOCHONDRIAL DIVISION PROTEIN FSZA"/>
    <property type="match status" value="1"/>
</dbReference>
<dbReference type="InterPro" id="IPR003008">
    <property type="entry name" value="Tubulin_FtsZ_GTPase"/>
</dbReference>
<comment type="subcellular location">
    <subcellularLocation>
        <location evidence="4">Cytoplasm</location>
    </subcellularLocation>
    <text evidence="4">Assembles at midcell at the inner surface of the cytoplasmic membrane.</text>
</comment>
<evidence type="ECO:0000313" key="10">
    <source>
        <dbReference type="EMBL" id="PVX50945.1"/>
    </source>
</evidence>
<feature type="region of interest" description="Disordered" evidence="7">
    <location>
        <begin position="363"/>
        <end position="434"/>
    </location>
</feature>
<comment type="similarity">
    <text evidence="1 4 6">Belongs to the FtsZ family.</text>
</comment>
<evidence type="ECO:0000256" key="6">
    <source>
        <dbReference type="RuleBase" id="RU000631"/>
    </source>
</evidence>
<protein>
    <recommendedName>
        <fullName evidence="4 5">Cell division protein FtsZ</fullName>
    </recommendedName>
</protein>
<reference evidence="10 11" key="1">
    <citation type="submission" date="2018-05" db="EMBL/GenBank/DDBJ databases">
        <title>Genomic Encyclopedia of Type Strains, Phase IV (KMG-IV): sequencing the most valuable type-strain genomes for metagenomic binning, comparative biology and taxonomic classification.</title>
        <authorList>
            <person name="Goeker M."/>
        </authorList>
    </citation>
    <scope>NUCLEOTIDE SEQUENCE [LARGE SCALE GENOMIC DNA]</scope>
    <source>
        <strain evidence="10 11">DSM 28579</strain>
    </source>
</reference>
<dbReference type="HAMAP" id="MF_00909">
    <property type="entry name" value="FtsZ"/>
    <property type="match status" value="1"/>
</dbReference>
<dbReference type="GO" id="GO:0000917">
    <property type="term" value="P:division septum assembly"/>
    <property type="evidence" value="ECO:0007669"/>
    <property type="project" value="UniProtKB-KW"/>
</dbReference>
<dbReference type="GO" id="GO:0005737">
    <property type="term" value="C:cytoplasm"/>
    <property type="evidence" value="ECO:0007669"/>
    <property type="project" value="UniProtKB-SubCell"/>
</dbReference>
<dbReference type="InterPro" id="IPR020805">
    <property type="entry name" value="Cell_div_FtsZ_CS"/>
</dbReference>
<comment type="caution">
    <text evidence="10">The sequence shown here is derived from an EMBL/GenBank/DDBJ whole genome shotgun (WGS) entry which is preliminary data.</text>
</comment>
<dbReference type="PROSITE" id="PS01135">
    <property type="entry name" value="FTSZ_2"/>
    <property type="match status" value="1"/>
</dbReference>
<dbReference type="AlphaFoldDB" id="A0A7L4UP91"/>
<evidence type="ECO:0000259" key="9">
    <source>
        <dbReference type="SMART" id="SM00865"/>
    </source>
</evidence>
<keyword evidence="4" id="KW-0963">Cytoplasm</keyword>
<organism evidence="10 11">
    <name type="scientific">Balneicella halophila</name>
    <dbReference type="NCBI Taxonomy" id="1537566"/>
    <lineage>
        <taxon>Bacteria</taxon>
        <taxon>Pseudomonadati</taxon>
        <taxon>Bacteroidota</taxon>
        <taxon>Bacteroidia</taxon>
        <taxon>Bacteroidales</taxon>
        <taxon>Balneicellaceae</taxon>
        <taxon>Balneicella</taxon>
    </lineage>
</organism>
<feature type="binding site" evidence="4">
    <location>
        <position position="147"/>
    </location>
    <ligand>
        <name>GTP</name>
        <dbReference type="ChEBI" id="CHEBI:37565"/>
    </ligand>
</feature>
<evidence type="ECO:0000256" key="7">
    <source>
        <dbReference type="SAM" id="MobiDB-lite"/>
    </source>
</evidence>
<feature type="binding site" evidence="4">
    <location>
        <position position="144"/>
    </location>
    <ligand>
        <name>GTP</name>
        <dbReference type="ChEBI" id="CHEBI:37565"/>
    </ligand>
</feature>
<evidence type="ECO:0000256" key="1">
    <source>
        <dbReference type="ARBA" id="ARBA00009690"/>
    </source>
</evidence>
<feature type="compositionally biased region" description="Basic and acidic residues" evidence="7">
    <location>
        <begin position="408"/>
        <end position="418"/>
    </location>
</feature>
<keyword evidence="2 4" id="KW-0547">Nucleotide-binding</keyword>
<dbReference type="PROSITE" id="PS01134">
    <property type="entry name" value="FTSZ_1"/>
    <property type="match status" value="1"/>
</dbReference>
<comment type="function">
    <text evidence="4 6">Essential cell division protein that forms a contractile ring structure (Z ring) at the future cell division site. The regulation of the ring assembly controls the timing and the location of cell division. One of the functions of the FtsZ ring is to recruit other cell division proteins to the septum to produce a new cell wall between the dividing cells. Binds GTP and shows GTPase activity.</text>
</comment>
<evidence type="ECO:0000256" key="3">
    <source>
        <dbReference type="ARBA" id="ARBA00023134"/>
    </source>
</evidence>
<dbReference type="InterPro" id="IPR018316">
    <property type="entry name" value="Tubulin/FtsZ_2-layer-sand-dom"/>
</dbReference>
<dbReference type="GO" id="GO:0005525">
    <property type="term" value="F:GTP binding"/>
    <property type="evidence" value="ECO:0007669"/>
    <property type="project" value="UniProtKB-UniRule"/>
</dbReference>
<name>A0A7L4UP91_BALHA</name>
<dbReference type="SUPFAM" id="SSF52490">
    <property type="entry name" value="Tubulin nucleotide-binding domain-like"/>
    <property type="match status" value="1"/>
</dbReference>
<dbReference type="GO" id="GO:0043093">
    <property type="term" value="P:FtsZ-dependent cytokinesis"/>
    <property type="evidence" value="ECO:0007669"/>
    <property type="project" value="UniProtKB-UniRule"/>
</dbReference>
<keyword evidence="3 4" id="KW-0342">GTP-binding</keyword>
<feature type="compositionally biased region" description="Basic and acidic residues" evidence="7">
    <location>
        <begin position="363"/>
        <end position="401"/>
    </location>
</feature>
<dbReference type="PANTHER" id="PTHR30314">
    <property type="entry name" value="CELL DIVISION PROTEIN FTSZ-RELATED"/>
    <property type="match status" value="1"/>
</dbReference>
<dbReference type="CDD" id="cd02201">
    <property type="entry name" value="FtsZ_type1"/>
    <property type="match status" value="1"/>
</dbReference>
<dbReference type="EMBL" id="QENZ01000004">
    <property type="protein sequence ID" value="PVX50945.1"/>
    <property type="molecule type" value="Genomic_DNA"/>
</dbReference>
<dbReference type="InterPro" id="IPR000158">
    <property type="entry name" value="Cell_div_FtsZ"/>
</dbReference>
<comment type="subunit">
    <text evidence="4">Homodimer. Polymerizes to form a dynamic ring structure in a strictly GTP-dependent manner. Interacts directly with several other division proteins.</text>
</comment>
<gene>
    <name evidence="4" type="primary">ftsZ</name>
    <name evidence="10" type="ORF">C7377_1274</name>
</gene>
<evidence type="ECO:0000259" key="8">
    <source>
        <dbReference type="SMART" id="SM00864"/>
    </source>
</evidence>
<dbReference type="GO" id="GO:0003924">
    <property type="term" value="F:GTPase activity"/>
    <property type="evidence" value="ECO:0007669"/>
    <property type="project" value="UniProtKB-UniRule"/>
</dbReference>
<feature type="binding site" evidence="4">
    <location>
        <begin position="25"/>
        <end position="29"/>
    </location>
    <ligand>
        <name>GTP</name>
        <dbReference type="ChEBI" id="CHEBI:37565"/>
    </ligand>
</feature>
<dbReference type="SMART" id="SM00864">
    <property type="entry name" value="Tubulin"/>
    <property type="match status" value="1"/>
</dbReference>
<sequence>MELQINEDYKEESSHNIIKVVGIGGAGNNAVNDMYERKVDGIDYVVCNTDIQDLNHSHVPHKLQIGVRLTEGLGAGSIPQSGKDAAEESEEAIREMLGGTTKMVILTAGMGGGTGTGATPVVARIAQDMGLVVVSIVTTPFGFERQRLKEAVIGIEVLEEVSDALLIINNQKLQRMYGDLSFPEACGKANEVLVMAAKSISEIVTKTAEQNIDYADLERMLRGSGMAVFGVGSAKGGEDRVGEAIKAALYSPLLDNCDISGAKSLLVNIVLGEKRLSVQERRNVGVYMRRMAGSYHEMKHGTRIDENLASDELVITIIATNFSENELGITTRTEEAIPAHPIDVEHEEDNDWMKVEDAHKLEEKARRNRERKEKQRQARLKAKEEAERRAREKASIPKPEIEQEIEEVGAKRPDPIEKLKKKKTSTKRGGGMQQLIDFFGGTDVRDDVEM</sequence>
<proteinExistence type="inferred from homology"/>
<dbReference type="SUPFAM" id="SSF55307">
    <property type="entry name" value="Tubulin C-terminal domain-like"/>
    <property type="match status" value="1"/>
</dbReference>
<dbReference type="NCBIfam" id="TIGR00065">
    <property type="entry name" value="ftsZ"/>
    <property type="match status" value="1"/>
</dbReference>
<keyword evidence="4 6" id="KW-0717">Septation</keyword>
<evidence type="ECO:0000256" key="4">
    <source>
        <dbReference type="HAMAP-Rule" id="MF_00909"/>
    </source>
</evidence>
<dbReference type="GO" id="GO:0051258">
    <property type="term" value="P:protein polymerization"/>
    <property type="evidence" value="ECO:0007669"/>
    <property type="project" value="UniProtKB-UniRule"/>
</dbReference>